<gene>
    <name evidence="2" type="ORF">CO172_02070</name>
</gene>
<feature type="transmembrane region" description="Helical" evidence="1">
    <location>
        <begin position="318"/>
        <end position="335"/>
    </location>
</feature>
<dbReference type="Proteomes" id="UP000229749">
    <property type="component" value="Unassembled WGS sequence"/>
</dbReference>
<proteinExistence type="predicted"/>
<evidence type="ECO:0000313" key="2">
    <source>
        <dbReference type="EMBL" id="PJA47317.1"/>
    </source>
</evidence>
<reference evidence="3" key="1">
    <citation type="submission" date="2017-09" db="EMBL/GenBank/DDBJ databases">
        <title>Depth-based differentiation of microbial function through sediment-hosted aquifers and enrichment of novel symbionts in the deep terrestrial subsurface.</title>
        <authorList>
            <person name="Probst A.J."/>
            <person name="Ladd B."/>
            <person name="Jarett J.K."/>
            <person name="Geller-Mcgrath D.E."/>
            <person name="Sieber C.M.K."/>
            <person name="Emerson J.B."/>
            <person name="Anantharaman K."/>
            <person name="Thomas B.C."/>
            <person name="Malmstrom R."/>
            <person name="Stieglmeier M."/>
            <person name="Klingl A."/>
            <person name="Woyke T."/>
            <person name="Ryan C.M."/>
            <person name="Banfield J.F."/>
        </authorList>
    </citation>
    <scope>NUCLEOTIDE SEQUENCE [LARGE SCALE GENOMIC DNA]</scope>
</reference>
<organism evidence="2 3">
    <name type="scientific">Candidatus Uhrbacteria bacterium CG_4_9_14_3_um_filter_36_7</name>
    <dbReference type="NCBI Taxonomy" id="1975033"/>
    <lineage>
        <taxon>Bacteria</taxon>
        <taxon>Candidatus Uhriibacteriota</taxon>
    </lineage>
</organism>
<protein>
    <submittedName>
        <fullName evidence="2">Uncharacterized protein</fullName>
    </submittedName>
</protein>
<evidence type="ECO:0000313" key="3">
    <source>
        <dbReference type="Proteomes" id="UP000229749"/>
    </source>
</evidence>
<sequence>MTLNKHRFFSGWFVLLFLLGWFFYPSLILAADQASIGPGDWLLLQLAQLMTFFAQTIGNLIVILVNVMMPILQYNGFATSPVIGGGWAVVRDTTNMFFIIILIVIAMGTVFGISKFQWRQQIPKLLIFAIVINFSRMLCGLMIDFGQVIMLTFANAIKDIAGGNIIQLFGLQSILNLSESKVEALHSTGGVTAFDLFGAAFAATILMTLVLVTMGFMVVILAYRIVTLWVLVVIAPLAWFMGAAGQFLGPAQGVWADWWKRFTCAVAIGPVVVFFLWLALAVAGGGSIAADEGFVGTTQTQEANDYGSVLEIMDTSHLISFVIGIAILFAGFEAANKVCQGVPGKLGNAGKDMEKLGKNVLSKYQDAGKYSYRQTVGRPVDYAAQRVARPMLEKIGQNQTLQKIPLVGRPVARKAAVGAEYLKQSQIKRAEEYTKKDQPISAKAMAAYLKAGPSMLSGVGKQQYIARLAKGLKDKDVLKELDPKDLKKILDHRVSEGGPGSKGVDGSKSMAEIMKDRYGKDKDIKEIYEKYPATMGSVSNIKEVDDLKKVDSREWDNPETFKQLFAHIQGQMVYDKEKKQDVSLLEFVHSGKAGPALKKSIGDGEKKFSADPDAKQADILAMDAKNIDVAGIDLPNLTPEVIEKILKSGDRASALEIQNRVGTFNQDDIQRMKQHGLLEGKEEDRAKFRVNLMEMLASPLSTRASGFNTDQAREMAFDIDLSTNQFKNEQAEHDFREITKQDVEFTINVIDYSQHNNPLAKTASAYLSREVQTQILLDLVNVPSRSPQQLAIENKVTDMEEAKEHYLNDLETKMTTIIGARNYRDLRGEEKKSYDALHKEQAEVTRRFKNFSDQFDAILRTK</sequence>
<feature type="transmembrane region" description="Helical" evidence="1">
    <location>
        <begin position="259"/>
        <end position="280"/>
    </location>
</feature>
<name>A0A2M7XHF2_9BACT</name>
<feature type="transmembrane region" description="Helical" evidence="1">
    <location>
        <begin position="72"/>
        <end position="90"/>
    </location>
</feature>
<feature type="transmembrane region" description="Helical" evidence="1">
    <location>
        <begin position="125"/>
        <end position="143"/>
    </location>
</feature>
<evidence type="ECO:0000256" key="1">
    <source>
        <dbReference type="SAM" id="Phobius"/>
    </source>
</evidence>
<feature type="transmembrane region" description="Helical" evidence="1">
    <location>
        <begin position="228"/>
        <end position="247"/>
    </location>
</feature>
<comment type="caution">
    <text evidence="2">The sequence shown here is derived from an EMBL/GenBank/DDBJ whole genome shotgun (WGS) entry which is preliminary data.</text>
</comment>
<feature type="transmembrane region" description="Helical" evidence="1">
    <location>
        <begin position="196"/>
        <end position="221"/>
    </location>
</feature>
<keyword evidence="1" id="KW-0472">Membrane</keyword>
<keyword evidence="1" id="KW-1133">Transmembrane helix</keyword>
<feature type="transmembrane region" description="Helical" evidence="1">
    <location>
        <begin position="96"/>
        <end position="113"/>
    </location>
</feature>
<dbReference type="AlphaFoldDB" id="A0A2M7XHF2"/>
<accession>A0A2M7XHF2</accession>
<feature type="transmembrane region" description="Helical" evidence="1">
    <location>
        <begin position="46"/>
        <end position="65"/>
    </location>
</feature>
<dbReference type="EMBL" id="PFWS01000032">
    <property type="protein sequence ID" value="PJA47317.1"/>
    <property type="molecule type" value="Genomic_DNA"/>
</dbReference>
<keyword evidence="1" id="KW-0812">Transmembrane</keyword>